<accession>X1I1T9</accession>
<comment type="caution">
    <text evidence="1">The sequence shown here is derived from an EMBL/GenBank/DDBJ whole genome shotgun (WGS) entry which is preliminary data.</text>
</comment>
<name>X1I1T9_9ZZZZ</name>
<feature type="non-terminal residue" evidence="1">
    <location>
        <position position="1"/>
    </location>
</feature>
<gene>
    <name evidence="1" type="ORF">S03H2_35021</name>
</gene>
<dbReference type="AlphaFoldDB" id="X1I1T9"/>
<protein>
    <submittedName>
        <fullName evidence="1">Uncharacterized protein</fullName>
    </submittedName>
</protein>
<evidence type="ECO:0000313" key="1">
    <source>
        <dbReference type="EMBL" id="GAH60029.1"/>
    </source>
</evidence>
<proteinExistence type="predicted"/>
<dbReference type="EMBL" id="BARU01021397">
    <property type="protein sequence ID" value="GAH60029.1"/>
    <property type="molecule type" value="Genomic_DNA"/>
</dbReference>
<organism evidence="1">
    <name type="scientific">marine sediment metagenome</name>
    <dbReference type="NCBI Taxonomy" id="412755"/>
    <lineage>
        <taxon>unclassified sequences</taxon>
        <taxon>metagenomes</taxon>
        <taxon>ecological metagenomes</taxon>
    </lineage>
</organism>
<reference evidence="1" key="1">
    <citation type="journal article" date="2014" name="Front. Microbiol.">
        <title>High frequency of phylogenetically diverse reductive dehalogenase-homologous genes in deep subseafloor sedimentary metagenomes.</title>
        <authorList>
            <person name="Kawai M."/>
            <person name="Futagami T."/>
            <person name="Toyoda A."/>
            <person name="Takaki Y."/>
            <person name="Nishi S."/>
            <person name="Hori S."/>
            <person name="Arai W."/>
            <person name="Tsubouchi T."/>
            <person name="Morono Y."/>
            <person name="Uchiyama I."/>
            <person name="Ito T."/>
            <person name="Fujiyama A."/>
            <person name="Inagaki F."/>
            <person name="Takami H."/>
        </authorList>
    </citation>
    <scope>NUCLEOTIDE SEQUENCE</scope>
    <source>
        <strain evidence="1">Expedition CK06-06</strain>
    </source>
</reference>
<sequence length="281" mass="30577">TENATGLVKESSVNTLQGVETTYNTYNTFRVLVRSETKDENGRVIFYTDASTYLDNEGKVKDELRKLGRSAAQLYNPNTGLRIVIVTESASGLILNSKITTSFGTIEFTSNTYNSLRVMTGSVTRENDENGRPILITDATGYLNVKNQVMDALRNLDIPLARADVVNPNTGLKSTITVESARGLVITSEVTTTAGKEITENTYNSLRVLTGAITRDQFGNTVLITIPKDIDVQKVRSVAVQTNPNIGLSITITTDTATGLVLISAIQTLRGEEVTENTYIP</sequence>